<evidence type="ECO:0000256" key="4">
    <source>
        <dbReference type="ARBA" id="ARBA00011991"/>
    </source>
</evidence>
<evidence type="ECO:0000256" key="2">
    <source>
        <dbReference type="ARBA" id="ARBA00005049"/>
    </source>
</evidence>
<dbReference type="Pfam" id="PF02277">
    <property type="entry name" value="DBI_PRT"/>
    <property type="match status" value="1"/>
</dbReference>
<dbReference type="GO" id="GO:0009236">
    <property type="term" value="P:cobalamin biosynthetic process"/>
    <property type="evidence" value="ECO:0007669"/>
    <property type="project" value="UniProtKB-UniRule"/>
</dbReference>
<keyword evidence="6 11" id="KW-0169">Cobalamin biosynthesis</keyword>
<keyword evidence="7 11" id="KW-0328">Glycosyltransferase</keyword>
<comment type="function">
    <text evidence="1 11">Catalyzes the synthesis of alpha-ribazole-5'-phosphate from nicotinate mononucleotide (NAMN) and 5,6-dimethylbenzimidazole (DMB).</text>
</comment>
<dbReference type="InterPro" id="IPR036087">
    <property type="entry name" value="Nict_dMeBzImd_PRibTrfase_sf"/>
</dbReference>
<evidence type="ECO:0000256" key="10">
    <source>
        <dbReference type="ARBA" id="ARBA00047340"/>
    </source>
</evidence>
<dbReference type="Gene3D" id="1.10.1610.10">
    <property type="match status" value="1"/>
</dbReference>
<dbReference type="GO" id="GO:0008939">
    <property type="term" value="F:nicotinate-nucleotide-dimethylbenzimidazole phosphoribosyltransferase activity"/>
    <property type="evidence" value="ECO:0007669"/>
    <property type="project" value="UniProtKB-UniRule"/>
</dbReference>
<dbReference type="InterPro" id="IPR003200">
    <property type="entry name" value="Nict_dMeBzImd_PRibTrfase"/>
</dbReference>
<dbReference type="AlphaFoldDB" id="A0A9D1D2F5"/>
<evidence type="ECO:0000256" key="7">
    <source>
        <dbReference type="ARBA" id="ARBA00022676"/>
    </source>
</evidence>
<evidence type="ECO:0000313" key="13">
    <source>
        <dbReference type="Proteomes" id="UP000886886"/>
    </source>
</evidence>
<evidence type="ECO:0000256" key="3">
    <source>
        <dbReference type="ARBA" id="ARBA00007110"/>
    </source>
</evidence>
<comment type="catalytic activity">
    <reaction evidence="10 11">
        <text>5,6-dimethylbenzimidazole + nicotinate beta-D-ribonucleotide = alpha-ribazole 5'-phosphate + nicotinate + H(+)</text>
        <dbReference type="Rhea" id="RHEA:11196"/>
        <dbReference type="ChEBI" id="CHEBI:15378"/>
        <dbReference type="ChEBI" id="CHEBI:15890"/>
        <dbReference type="ChEBI" id="CHEBI:32544"/>
        <dbReference type="ChEBI" id="CHEBI:57502"/>
        <dbReference type="ChEBI" id="CHEBI:57918"/>
        <dbReference type="EC" id="2.4.2.21"/>
    </reaction>
</comment>
<evidence type="ECO:0000256" key="11">
    <source>
        <dbReference type="HAMAP-Rule" id="MF_00230"/>
    </source>
</evidence>
<keyword evidence="8 11" id="KW-0808">Transferase</keyword>
<evidence type="ECO:0000313" key="12">
    <source>
        <dbReference type="EMBL" id="HIQ96769.1"/>
    </source>
</evidence>
<gene>
    <name evidence="11 12" type="primary">cobT</name>
    <name evidence="12" type="ORF">IAB26_09420</name>
</gene>
<dbReference type="CDD" id="cd02439">
    <property type="entry name" value="DMB-PRT_CobT"/>
    <property type="match status" value="1"/>
</dbReference>
<feature type="active site" description="Proton acceptor" evidence="11">
    <location>
        <position position="313"/>
    </location>
</feature>
<dbReference type="NCBIfam" id="NF000996">
    <property type="entry name" value="PRK00105.1"/>
    <property type="match status" value="1"/>
</dbReference>
<accession>A0A9D1D2F5</accession>
<evidence type="ECO:0000256" key="5">
    <source>
        <dbReference type="ARBA" id="ARBA00015486"/>
    </source>
</evidence>
<proteinExistence type="inferred from homology"/>
<protein>
    <recommendedName>
        <fullName evidence="5 11">Nicotinate-nucleotide--dimethylbenzimidazole phosphoribosyltransferase</fullName>
        <shortName evidence="11">NN:DBI PRT</shortName>
        <ecNumber evidence="4 11">2.4.2.21</ecNumber>
    </recommendedName>
    <alternativeName>
        <fullName evidence="9 11">N(1)-alpha-phosphoribosyltransferase</fullName>
    </alternativeName>
</protein>
<dbReference type="Proteomes" id="UP000886886">
    <property type="component" value="Unassembled WGS sequence"/>
</dbReference>
<comment type="caution">
    <text evidence="12">The sequence shown here is derived from an EMBL/GenBank/DDBJ whole genome shotgun (WGS) entry which is preliminary data.</text>
</comment>
<evidence type="ECO:0000256" key="8">
    <source>
        <dbReference type="ARBA" id="ARBA00022679"/>
    </source>
</evidence>
<dbReference type="SUPFAM" id="SSF52733">
    <property type="entry name" value="Nicotinate mononucleotide:5,6-dimethylbenzimidazole phosphoribosyltransferase (CobT)"/>
    <property type="match status" value="1"/>
</dbReference>
<dbReference type="NCBIfam" id="TIGR03160">
    <property type="entry name" value="cobT_DBIPRT"/>
    <property type="match status" value="1"/>
</dbReference>
<organism evidence="12 13">
    <name type="scientific">Candidatus Limivivens merdigallinarum</name>
    <dbReference type="NCBI Taxonomy" id="2840859"/>
    <lineage>
        <taxon>Bacteria</taxon>
        <taxon>Bacillati</taxon>
        <taxon>Bacillota</taxon>
        <taxon>Clostridia</taxon>
        <taxon>Lachnospirales</taxon>
        <taxon>Lachnospiraceae</taxon>
        <taxon>Lachnospiraceae incertae sedis</taxon>
        <taxon>Candidatus Limivivens</taxon>
    </lineage>
</organism>
<name>A0A9D1D2F5_9FIRM</name>
<dbReference type="EC" id="2.4.2.21" evidence="4 11"/>
<dbReference type="HAMAP" id="MF_00230">
    <property type="entry name" value="CobT"/>
    <property type="match status" value="1"/>
</dbReference>
<dbReference type="PANTHER" id="PTHR43463:SF1">
    <property type="entry name" value="NICOTINATE-NUCLEOTIDE--DIMETHYLBENZIMIDAZOLE PHOSPHORIBOSYLTRANSFERASE"/>
    <property type="match status" value="1"/>
</dbReference>
<dbReference type="EMBL" id="DVFT01000139">
    <property type="protein sequence ID" value="HIQ96769.1"/>
    <property type="molecule type" value="Genomic_DNA"/>
</dbReference>
<dbReference type="Gene3D" id="3.40.50.10210">
    <property type="match status" value="1"/>
</dbReference>
<reference evidence="12" key="1">
    <citation type="submission" date="2020-10" db="EMBL/GenBank/DDBJ databases">
        <authorList>
            <person name="Gilroy R."/>
        </authorList>
    </citation>
    <scope>NUCLEOTIDE SEQUENCE</scope>
    <source>
        <strain evidence="12">ChiSjej3B21-11622</strain>
    </source>
</reference>
<evidence type="ECO:0000256" key="1">
    <source>
        <dbReference type="ARBA" id="ARBA00002197"/>
    </source>
</evidence>
<dbReference type="PANTHER" id="PTHR43463">
    <property type="entry name" value="NICOTINATE-NUCLEOTIDE--DIMETHYLBENZIMIDAZOLE PHOSPHORIBOSYLTRANSFERASE"/>
    <property type="match status" value="1"/>
</dbReference>
<reference evidence="12" key="2">
    <citation type="journal article" date="2021" name="PeerJ">
        <title>Extensive microbial diversity within the chicken gut microbiome revealed by metagenomics and culture.</title>
        <authorList>
            <person name="Gilroy R."/>
            <person name="Ravi A."/>
            <person name="Getino M."/>
            <person name="Pursley I."/>
            <person name="Horton D.L."/>
            <person name="Alikhan N.F."/>
            <person name="Baker D."/>
            <person name="Gharbi K."/>
            <person name="Hall N."/>
            <person name="Watson M."/>
            <person name="Adriaenssens E.M."/>
            <person name="Foster-Nyarko E."/>
            <person name="Jarju S."/>
            <person name="Secka A."/>
            <person name="Antonio M."/>
            <person name="Oren A."/>
            <person name="Chaudhuri R.R."/>
            <person name="La Ragione R."/>
            <person name="Hildebrand F."/>
            <person name="Pallen M.J."/>
        </authorList>
    </citation>
    <scope>NUCLEOTIDE SEQUENCE</scope>
    <source>
        <strain evidence="12">ChiSjej3B21-11622</strain>
    </source>
</reference>
<evidence type="ECO:0000256" key="6">
    <source>
        <dbReference type="ARBA" id="ARBA00022573"/>
    </source>
</evidence>
<dbReference type="InterPro" id="IPR017846">
    <property type="entry name" value="Nict_dMeBzImd_PRibTrfase_bact"/>
</dbReference>
<comment type="pathway">
    <text evidence="2 11">Nucleoside biosynthesis; alpha-ribazole biosynthesis; alpha-ribazole from 5,6-dimethylbenzimidazole: step 1/2.</text>
</comment>
<dbReference type="InterPro" id="IPR023195">
    <property type="entry name" value="Nict_dMeBzImd_PRibTrfase_N"/>
</dbReference>
<evidence type="ECO:0000256" key="9">
    <source>
        <dbReference type="ARBA" id="ARBA00030686"/>
    </source>
</evidence>
<comment type="similarity">
    <text evidence="3 11">Belongs to the CobT family.</text>
</comment>
<sequence length="349" mass="37188">MNLQELLSQIKPLDQKAMEQCQRRWDSIAKPLHSLGKMEDFLVKIAGIDGNAGIDLEKKALIVMCADNGVVEEGVTQTGQEVTAIVSENFLDKKASASLLCSMTGADIYPVDIGIASDTRIMNRKIAYGTKNMTKGPAMTREEAERAVLVGIDLVRELKEQGYRIIATGEMGIGNTTTSSAIVSVFLNRQAEEVTGRGAGLSTEGLNRKIHAIKRAIALNHPDPKDGIDTLAKVGGLDLAGLAGVFLGGAIYRVPVVLDGFISASAALAASVIHPLAKEYMLPSHVSKEPAAKMVLEALGLEAGLHMDMCLGEGTGAVTLFPILDLAAGIYHTMSTFQDINVEEYKPLA</sequence>
<dbReference type="FunFam" id="3.40.50.10210:FF:000001">
    <property type="entry name" value="Nicotinate-nucleotide--dimethylbenzimidazole phosphoribosyltransferase"/>
    <property type="match status" value="1"/>
</dbReference>